<feature type="transmembrane region" description="Helical" evidence="1">
    <location>
        <begin position="286"/>
        <end position="310"/>
    </location>
</feature>
<keyword evidence="3" id="KW-1185">Reference proteome</keyword>
<evidence type="ECO:0000256" key="1">
    <source>
        <dbReference type="SAM" id="Phobius"/>
    </source>
</evidence>
<feature type="transmembrane region" description="Helical" evidence="1">
    <location>
        <begin position="217"/>
        <end position="240"/>
    </location>
</feature>
<feature type="transmembrane region" description="Helical" evidence="1">
    <location>
        <begin position="508"/>
        <end position="525"/>
    </location>
</feature>
<keyword evidence="1" id="KW-0472">Membrane</keyword>
<dbReference type="OrthoDB" id="9807602at2"/>
<keyword evidence="1" id="KW-0812">Transmembrane</keyword>
<dbReference type="SUPFAM" id="SSF48452">
    <property type="entry name" value="TPR-like"/>
    <property type="match status" value="1"/>
</dbReference>
<gene>
    <name evidence="2" type="ORF">TBC1_111576</name>
</gene>
<dbReference type="AlphaFoldDB" id="A0A0S7C3P7"/>
<dbReference type="PANTHER" id="PTHR16214">
    <property type="entry name" value="TRANSMEMBRANE PROTEIN 260"/>
    <property type="match status" value="1"/>
</dbReference>
<dbReference type="PATRIC" id="fig|1678841.3.peg.1760"/>
<dbReference type="PANTHER" id="PTHR16214:SF3">
    <property type="entry name" value="TRANSMEMBRANE PROTEIN 260"/>
    <property type="match status" value="1"/>
</dbReference>
<feature type="transmembrane region" description="Helical" evidence="1">
    <location>
        <begin position="146"/>
        <end position="164"/>
    </location>
</feature>
<dbReference type="InterPro" id="IPR052724">
    <property type="entry name" value="GT117_domain-containing"/>
</dbReference>
<feature type="transmembrane region" description="Helical" evidence="1">
    <location>
        <begin position="531"/>
        <end position="549"/>
    </location>
</feature>
<dbReference type="InterPro" id="IPR021280">
    <property type="entry name" value="TMEM260-like"/>
</dbReference>
<name>A0A0S7C3P7_9BACT</name>
<feature type="transmembrane region" description="Helical" evidence="1">
    <location>
        <begin position="74"/>
        <end position="95"/>
    </location>
</feature>
<dbReference type="Pfam" id="PF11028">
    <property type="entry name" value="TMEM260-like"/>
    <property type="match status" value="1"/>
</dbReference>
<feature type="transmembrane region" description="Helical" evidence="1">
    <location>
        <begin position="176"/>
        <end position="205"/>
    </location>
</feature>
<dbReference type="STRING" id="1678841.TBC1_111576"/>
<organism evidence="2">
    <name type="scientific">Lentimicrobium saccharophilum</name>
    <dbReference type="NCBI Taxonomy" id="1678841"/>
    <lineage>
        <taxon>Bacteria</taxon>
        <taxon>Pseudomonadati</taxon>
        <taxon>Bacteroidota</taxon>
        <taxon>Bacteroidia</taxon>
        <taxon>Bacteroidales</taxon>
        <taxon>Lentimicrobiaceae</taxon>
        <taxon>Lentimicrobium</taxon>
    </lineage>
</organism>
<proteinExistence type="predicted"/>
<sequence>MKQFRKINTLTGWLVFAIASVVYLITAEPTTSFWDCGEYIATAYKLQVGHPPGAPLFQMLGRAFSLLALGDTTAVAYTVNAMSALSSGFTILFLFWSITHLARKIISPNDEFNTAGLITITGSGVVGALAYTFSDSFWFSAVEGEVYALSSFFTAFVFWAMLKWEESAGKPHSVRWIVLIAYMTGLSIGVHLLNLLAIPAISLIFYFRNYKPAPKGIIITLLTSVVLLGLIMNVIIPWIVKLAGLSELLFVNTFRLPFNTGTIFYFLVLGALIVWALHYTRSRGKVVWNTIVLAFTFILIGYSSFFMLIIRSNANTPINENQPDNAINLLSYLNREQYGDWPLLHGPWYNAPVVDREDGSPVYKKDLRSRKYIVVDRRKDYEPVYDPEFTTVFPRMWSNTDAAHAGNYKKWGKIKGTPVTITNRDGEKEVVYKPTFGENLRYFFDYQLNYMYFRYFMWNFAGKQNDNQGFGNDLNGNWISGIRWLDELRLGPRSDLPESMQSKAHNRYYLLPLLLGLTGLFWHTNRNYRDALIVTLLFIMTGIAIVVYLNQVAYQPRERDYAYAASFYAFSIWIGLGVAAIVQMFRRFAAQKTIAFTVSAACLIAVPGIMASENLDDHDRSGRYTARDMARNYLESCAPNAILFTMGDNDTFPLWYAQDVEGIRTDVRVVNLSLLASDWYISQMKRKVYDSPPVPFSLNYEQYKPGTRDVVYLTNDERIQGAVDLKELFGVIHQNPKALQIESTYGTLDYFPVKQFYITADSATVVNNGTVPPGDAPYITDTIVWSINEGAISKSSLMVLDLLAHNNWERPVYFSTTAGESAYLGLTDYFRLEGMAYRLVPVSKPSEDGLSGHVNTSILYDRLMHTFSYGNMDDPGVYLDETNRRMIANLRNIFGRLAGELAEEGKNEEAIRVCDRCQELMPDESIRYNFYMLTMAEIYMQAGAPEKGEKLLSRLLDLYTQDMEYYLRFPRHKMQQLDFDMQQALAVINRVSMVASHYKLTGLETRSATALERLYNNYLNVTGR</sequence>
<dbReference type="EMBL" id="DF968182">
    <property type="protein sequence ID" value="GAP43423.1"/>
    <property type="molecule type" value="Genomic_DNA"/>
</dbReference>
<feature type="transmembrane region" description="Helical" evidence="1">
    <location>
        <begin position="261"/>
        <end position="280"/>
    </location>
</feature>
<reference evidence="2" key="1">
    <citation type="journal article" date="2015" name="Genome Announc.">
        <title>Draft Genome Sequence of Bacteroidales Strain TBC1, a Novel Isolate from a Methanogenic Wastewater Treatment System.</title>
        <authorList>
            <person name="Tourlousse D.M."/>
            <person name="Matsuura N."/>
            <person name="Sun L."/>
            <person name="Toyonaga M."/>
            <person name="Kuroda K."/>
            <person name="Ohashi A."/>
            <person name="Cruz R."/>
            <person name="Yamaguchi T."/>
            <person name="Sekiguchi Y."/>
        </authorList>
    </citation>
    <scope>NUCLEOTIDE SEQUENCE [LARGE SCALE GENOMIC DNA]</scope>
    <source>
        <strain evidence="2">TBC1</strain>
    </source>
</reference>
<keyword evidence="1" id="KW-1133">Transmembrane helix</keyword>
<protein>
    <recommendedName>
        <fullName evidence="4">DUF2723 domain-containing protein</fullName>
    </recommendedName>
</protein>
<evidence type="ECO:0008006" key="4">
    <source>
        <dbReference type="Google" id="ProtNLM"/>
    </source>
</evidence>
<feature type="transmembrane region" description="Helical" evidence="1">
    <location>
        <begin position="594"/>
        <end position="611"/>
    </location>
</feature>
<feature type="transmembrane region" description="Helical" evidence="1">
    <location>
        <begin position="561"/>
        <end position="582"/>
    </location>
</feature>
<accession>A0A0S7C3P7</accession>
<dbReference type="Proteomes" id="UP000053091">
    <property type="component" value="Unassembled WGS sequence"/>
</dbReference>
<evidence type="ECO:0000313" key="2">
    <source>
        <dbReference type="EMBL" id="GAP43423.1"/>
    </source>
</evidence>
<dbReference type="InterPro" id="IPR011990">
    <property type="entry name" value="TPR-like_helical_dom_sf"/>
</dbReference>
<dbReference type="RefSeq" id="WP_062040468.1">
    <property type="nucleotide sequence ID" value="NZ_DF968182.1"/>
</dbReference>
<evidence type="ECO:0000313" key="3">
    <source>
        <dbReference type="Proteomes" id="UP000053091"/>
    </source>
</evidence>
<dbReference type="Gene3D" id="1.25.40.10">
    <property type="entry name" value="Tetratricopeptide repeat domain"/>
    <property type="match status" value="1"/>
</dbReference>
<feature type="transmembrane region" description="Helical" evidence="1">
    <location>
        <begin position="7"/>
        <end position="25"/>
    </location>
</feature>